<name>A0A1M5WLG0_9FIRM</name>
<dbReference type="Proteomes" id="UP000183954">
    <property type="component" value="Unassembled WGS sequence"/>
</dbReference>
<dbReference type="STRING" id="1121420.SAMN02746098_01674"/>
<reference evidence="3" key="1">
    <citation type="submission" date="2016-11" db="EMBL/GenBank/DDBJ databases">
        <authorList>
            <person name="Varghese N."/>
            <person name="Submissions S."/>
        </authorList>
    </citation>
    <scope>NUCLEOTIDE SEQUENCE [LARGE SCALE GENOMIC DNA]</scope>
    <source>
        <strain evidence="3">DSM 15449</strain>
    </source>
</reference>
<dbReference type="EMBL" id="FQXJ01000005">
    <property type="protein sequence ID" value="SHH88339.1"/>
    <property type="molecule type" value="Genomic_DNA"/>
</dbReference>
<feature type="repeat" description="TPR" evidence="1">
    <location>
        <begin position="89"/>
        <end position="122"/>
    </location>
</feature>
<gene>
    <name evidence="2" type="ORF">SAMN02746098_01674</name>
</gene>
<keyword evidence="1" id="KW-0802">TPR repeat</keyword>
<dbReference type="InterPro" id="IPR011990">
    <property type="entry name" value="TPR-like_helical_dom_sf"/>
</dbReference>
<accession>A0A1M5WLG0</accession>
<protein>
    <submittedName>
        <fullName evidence="2">Tetratricopeptide repeat-containing protein</fullName>
    </submittedName>
</protein>
<dbReference type="SUPFAM" id="SSF48452">
    <property type="entry name" value="TPR-like"/>
    <property type="match status" value="2"/>
</dbReference>
<proteinExistence type="predicted"/>
<dbReference type="RefSeq" id="WP_073029279.1">
    <property type="nucleotide sequence ID" value="NZ_FQXJ01000005.1"/>
</dbReference>
<dbReference type="PANTHER" id="PTHR10098">
    <property type="entry name" value="RAPSYN-RELATED"/>
    <property type="match status" value="1"/>
</dbReference>
<keyword evidence="3" id="KW-1185">Reference proteome</keyword>
<dbReference type="PANTHER" id="PTHR10098:SF112">
    <property type="entry name" value="SLR0380 PROTEIN"/>
    <property type="match status" value="1"/>
</dbReference>
<dbReference type="PROSITE" id="PS50005">
    <property type="entry name" value="TPR"/>
    <property type="match status" value="1"/>
</dbReference>
<evidence type="ECO:0000313" key="2">
    <source>
        <dbReference type="EMBL" id="SHH88339.1"/>
    </source>
</evidence>
<evidence type="ECO:0000256" key="1">
    <source>
        <dbReference type="PROSITE-ProRule" id="PRU00339"/>
    </source>
</evidence>
<dbReference type="SMART" id="SM00028">
    <property type="entry name" value="TPR"/>
    <property type="match status" value="7"/>
</dbReference>
<organism evidence="2 3">
    <name type="scientific">Desulfosporosinus lacus DSM 15449</name>
    <dbReference type="NCBI Taxonomy" id="1121420"/>
    <lineage>
        <taxon>Bacteria</taxon>
        <taxon>Bacillati</taxon>
        <taxon>Bacillota</taxon>
        <taxon>Clostridia</taxon>
        <taxon>Eubacteriales</taxon>
        <taxon>Desulfitobacteriaceae</taxon>
        <taxon>Desulfosporosinus</taxon>
    </lineage>
</organism>
<dbReference type="OrthoDB" id="1792000at2"/>
<dbReference type="Gene3D" id="1.25.40.10">
    <property type="entry name" value="Tetratricopeptide repeat domain"/>
    <property type="match status" value="2"/>
</dbReference>
<dbReference type="Pfam" id="PF13424">
    <property type="entry name" value="TPR_12"/>
    <property type="match status" value="1"/>
</dbReference>
<sequence>MYDADLYIWRNLMEDGTQCLGDEQYLKAEKYYIQGLLKAYELTVPEIVAFTLRLLATVRVRLGNLEFAEEGFKEALRICQEIQNAKGMAEAWAGLASISVKKRMLPKAVEEYEQAIAVYPKSSPQLRLGMLYADMGQVYTALEKWTSAKNSYAKAVELCRLHGFPKGEAELDVLSGELCFRLGQKTEALGNLKHACQLFAQLQDMVALSTTLQYLALLYFDQNEMRLALESQQRAVSLCLKFDTKEVFSESCYFLSKIEQNLEDYQEARYYLELSVHFYPEQTIDLAIRYQNLGSLLFLSMDFTKSEIYYLKALNLFELYHDDQRKAEVYEALALLKGLREQKEGPLNTQDKPEDRSKIHGEFTLEALIHLAEFYEKRHNDRDALECYWKALKRGRDAEVATDWIEYRVQQVSKRLRKKK</sequence>
<evidence type="ECO:0000313" key="3">
    <source>
        <dbReference type="Proteomes" id="UP000183954"/>
    </source>
</evidence>
<dbReference type="InterPro" id="IPR019734">
    <property type="entry name" value="TPR_rpt"/>
</dbReference>
<dbReference type="AlphaFoldDB" id="A0A1M5WLG0"/>